<sequence>MKERVYPLEIYPDSKVQKIIPLNECCFVVAAHCGNRNDLDSRIIFYSLPTIKVGLNNETGALPDEYGNGKVDDIFEVDFPEGFQYGVISLYDVLHGKKHVDNSDSVIGPDNDEIEDALAKRNKSLLFWRKHRATPKPTIRSNTTIVYEEHVSSRYFEDISSILGSTAMRTKRLSPYNAIALDKPIQDMSYDLSAQTLYVLMADQTIHKFGKDRLPHQEGMSPVELGLFRLKRS</sequence>
<accession>A0A6C1E281</accession>
<gene>
    <name evidence="1" type="primary">MMS1_2</name>
    <name evidence="1" type="ORF">GRS66_005567</name>
</gene>
<name>A0A6C1E281_SACPS</name>
<dbReference type="EMBL" id="CP048997">
    <property type="protein sequence ID" value="QID83121.1"/>
    <property type="molecule type" value="Genomic_DNA"/>
</dbReference>
<reference evidence="1 2" key="1">
    <citation type="journal article" date="2019" name="BMC Genomics">
        <title>Chromosome level assembly and comparative genome analysis confirm lager-brewing yeasts originated from a single hybridization.</title>
        <authorList>
            <person name="Salazar A.N."/>
            <person name="Gorter de Vries A.R."/>
            <person name="van den Broek M."/>
            <person name="Brouwers N."/>
            <person name="de la Torre Cortes P."/>
            <person name="Kuijpers N.G.A."/>
            <person name="Daran J.G."/>
            <person name="Abeel T."/>
        </authorList>
    </citation>
    <scope>NUCLEOTIDE SEQUENCE [LARGE SCALE GENOMIC DNA]</scope>
    <source>
        <strain evidence="1 2">CBS 1483</strain>
    </source>
</reference>
<dbReference type="Proteomes" id="UP000501346">
    <property type="component" value="Chromosome ScXVI"/>
</dbReference>
<evidence type="ECO:0000313" key="1">
    <source>
        <dbReference type="EMBL" id="QID83121.1"/>
    </source>
</evidence>
<dbReference type="AlphaFoldDB" id="A0A6C1E281"/>
<evidence type="ECO:0000313" key="2">
    <source>
        <dbReference type="Proteomes" id="UP000501346"/>
    </source>
</evidence>
<organism evidence="1 2">
    <name type="scientific">Saccharomyces pastorianus</name>
    <name type="common">Lager yeast</name>
    <name type="synonym">Saccharomyces cerevisiae x Saccharomyces eubayanus</name>
    <dbReference type="NCBI Taxonomy" id="27292"/>
    <lineage>
        <taxon>Eukaryota</taxon>
        <taxon>Fungi</taxon>
        <taxon>Dikarya</taxon>
        <taxon>Ascomycota</taxon>
        <taxon>Saccharomycotina</taxon>
        <taxon>Saccharomycetes</taxon>
        <taxon>Saccharomycetales</taxon>
        <taxon>Saccharomycetaceae</taxon>
        <taxon>Saccharomyces</taxon>
    </lineage>
</organism>
<keyword evidence="2" id="KW-1185">Reference proteome</keyword>
<proteinExistence type="predicted"/>
<protein>
    <submittedName>
        <fullName evidence="1">Methyl methanesulfonate sensitivity-protein</fullName>
    </submittedName>
</protein>